<name>A0A0P1BQ74_9BASI</name>
<dbReference type="AlphaFoldDB" id="A0A0P1BQ74"/>
<organism evidence="3 4">
    <name type="scientific">Ceraceosorus bombacis</name>
    <dbReference type="NCBI Taxonomy" id="401625"/>
    <lineage>
        <taxon>Eukaryota</taxon>
        <taxon>Fungi</taxon>
        <taxon>Dikarya</taxon>
        <taxon>Basidiomycota</taxon>
        <taxon>Ustilaginomycotina</taxon>
        <taxon>Exobasidiomycetes</taxon>
        <taxon>Ceraceosorales</taxon>
        <taxon>Ceraceosoraceae</taxon>
        <taxon>Ceraceosorus</taxon>
    </lineage>
</organism>
<protein>
    <recommendedName>
        <fullName evidence="2">Fungal-type protein kinase domain-containing protein</fullName>
    </recommendedName>
</protein>
<evidence type="ECO:0000259" key="2">
    <source>
        <dbReference type="Pfam" id="PF17667"/>
    </source>
</evidence>
<reference evidence="3 4" key="1">
    <citation type="submission" date="2014-09" db="EMBL/GenBank/DDBJ databases">
        <authorList>
            <person name="Magalhaes I.L.F."/>
            <person name="Oliveira U."/>
            <person name="Santos F.R."/>
            <person name="Vidigal T.H.D.A."/>
            <person name="Brescovit A.D."/>
            <person name="Santos A.J."/>
        </authorList>
    </citation>
    <scope>NUCLEOTIDE SEQUENCE [LARGE SCALE GENOMIC DNA]</scope>
</reference>
<evidence type="ECO:0000313" key="4">
    <source>
        <dbReference type="Proteomes" id="UP000054845"/>
    </source>
</evidence>
<dbReference type="EMBL" id="CCYA01000265">
    <property type="protein sequence ID" value="CEH17953.1"/>
    <property type="molecule type" value="Genomic_DNA"/>
</dbReference>
<dbReference type="OrthoDB" id="5584477at2759"/>
<sequence>MIAPSSDRCPLSLRLVDIDARSCGARDLEQSLARDQIPFTTTHSRGIWEWLDLQHLRASLTATSADGHVDHTTSATLADKSSNTSSSSLLLQSSASVATKTSTTAHPSPLPSLPTSSSCSTSFSDSVSASADGSASAGRKRRGSDAHLLDAQSTPHKTRSSPASMSSQSNTYVDSIGAQLMGDVQGKHCPQYLVVELAEGGQALLNAWLQDDGLKEKLNHLRRFLVKRKGNENDLHRLITDFVNQLADVCARPLDADAEAKAECAGWPSAARMLLCQRRAVAQGDASVTLCEQSLTSDDERAENSLRPDITFGDADVSAIHKPRRRWSDITAVIEVKLQRNKDGRAHIMQQILCYSRNLLCDHPVARWVHGVTWCGDLVRLWQVEANGYAVSRAYSIHSEADVAEIAKIMLLCMHPHVLPSWDPRRTGSIQRSPSACIGLHQDEAKRAKVFIRPALVGSRTVLFCFDRSAVDVKKSSLVDNERQALSASGSTLFVKATWRTTRLFSRETNILQRIQAGKRLLRESQNGMWKDIVAPLPFGMVQEAGWETQIRRGTTLRLDISAFCQPFGQSISPLTAEVDLAQVFGQFCRQLAAYAEIGVHYRDLNAGNVLMLPHTQQSCARLVLADHGNARFGASRLALTLSHSEDEEGWLQIADDDARSANSRFLPVSAHDGARYVAEHKDMVAEYSASEKSLMGASTDEERADLEADLEATGKKIALLRKSAYLCLHRYTDDLESLLYLHLDTLSSKCPKPGLNLAKSELPTLAERIHKHLDKATKKTHWDLSWRSLTRDLHSASITTAAWADTIYRVHGAIRRGQRAMQTILSDHFDKEIALVPHGSKQPRRVSQLPIQDVERHCFREVAGLFETFLEEYHGKHLERFGETCDF</sequence>
<accession>A0A0P1BQ74</accession>
<feature type="compositionally biased region" description="Polar residues" evidence="1">
    <location>
        <begin position="151"/>
        <end position="169"/>
    </location>
</feature>
<proteinExistence type="predicted"/>
<dbReference type="Pfam" id="PF17667">
    <property type="entry name" value="Pkinase_fungal"/>
    <property type="match status" value="1"/>
</dbReference>
<evidence type="ECO:0000313" key="3">
    <source>
        <dbReference type="EMBL" id="CEH17953.1"/>
    </source>
</evidence>
<keyword evidence="4" id="KW-1185">Reference proteome</keyword>
<feature type="domain" description="Fungal-type protein kinase" evidence="2">
    <location>
        <begin position="309"/>
        <end position="514"/>
    </location>
</feature>
<dbReference type="InterPro" id="IPR040976">
    <property type="entry name" value="Pkinase_fungal"/>
</dbReference>
<evidence type="ECO:0000256" key="1">
    <source>
        <dbReference type="SAM" id="MobiDB-lite"/>
    </source>
</evidence>
<feature type="region of interest" description="Disordered" evidence="1">
    <location>
        <begin position="130"/>
        <end position="169"/>
    </location>
</feature>
<dbReference type="Proteomes" id="UP000054845">
    <property type="component" value="Unassembled WGS sequence"/>
</dbReference>